<dbReference type="Proteomes" id="UP000746535">
    <property type="component" value="Unassembled WGS sequence"/>
</dbReference>
<comment type="caution">
    <text evidence="2">The sequence shown here is derived from an EMBL/GenBank/DDBJ whole genome shotgun (WGS) entry which is preliminary data.</text>
</comment>
<evidence type="ECO:0000313" key="3">
    <source>
        <dbReference type="Proteomes" id="UP000746535"/>
    </source>
</evidence>
<protein>
    <submittedName>
        <fullName evidence="2">Type III effector HopM1</fullName>
    </submittedName>
</protein>
<gene>
    <name evidence="2" type="ORF">HBH25_09320</name>
</gene>
<accession>A0ABX0YCF6</accession>
<feature type="region of interest" description="Disordered" evidence="1">
    <location>
        <begin position="717"/>
        <end position="756"/>
    </location>
</feature>
<evidence type="ECO:0000313" key="2">
    <source>
        <dbReference type="EMBL" id="NJP01065.1"/>
    </source>
</evidence>
<keyword evidence="3" id="KW-1185">Reference proteome</keyword>
<proteinExistence type="predicted"/>
<dbReference type="EMBL" id="JAAVJI010000004">
    <property type="protein sequence ID" value="NJP01065.1"/>
    <property type="molecule type" value="Genomic_DNA"/>
</dbReference>
<reference evidence="2 3" key="1">
    <citation type="submission" date="2020-03" db="EMBL/GenBank/DDBJ databases">
        <authorList>
            <person name="Wang L."/>
            <person name="He N."/>
            <person name="Li Y."/>
            <person name="Fang Y."/>
            <person name="Zhang F."/>
        </authorList>
    </citation>
    <scope>NUCLEOTIDE SEQUENCE [LARGE SCALE GENOMIC DNA]</scope>
    <source>
        <strain evidence="3">hsmgli-8</strain>
    </source>
</reference>
<evidence type="ECO:0000256" key="1">
    <source>
        <dbReference type="SAM" id="MobiDB-lite"/>
    </source>
</evidence>
<dbReference type="RefSeq" id="WP_168083640.1">
    <property type="nucleotide sequence ID" value="NZ_JAAVJI010000004.1"/>
</dbReference>
<name>A0ABX0YCF6_9PSED</name>
<organism evidence="2 3">
    <name type="scientific">Pseudomonas quercus</name>
    <dbReference type="NCBI Taxonomy" id="2722792"/>
    <lineage>
        <taxon>Bacteria</taxon>
        <taxon>Pseudomonadati</taxon>
        <taxon>Pseudomonadota</taxon>
        <taxon>Gammaproteobacteria</taxon>
        <taxon>Pseudomonadales</taxon>
        <taxon>Pseudomonadaceae</taxon>
        <taxon>Pseudomonas</taxon>
    </lineage>
</organism>
<sequence length="756" mass="79944">MNFSPLSALRGVLYPNGPLADVERAQPVETSAVGSAAPRQISHSTDAPLNAQQLQQLAQPSSMAALETRAVPALAPLQHAAQALAAQANHLPPSEVAKRRMALEGALLLAHPGLDFYSAGDLLDRGQASPLAPRVPEVEVTTFMQHIGGLFSDPQHASLAHDQVCAALDEGLERMARHLEGHEAFFHQALQSPLTDTQRTQINAGHRAFIDTATAWQHSVGQLLETTRTLVDERLEAAQRVLKPLQAQAPKNHEQAQRVAVAEQNVQAWQVLHDHFTQVSDGTNPVDQAAKRVQLDDHVTALNALRKGWFTQLATSMAEGIAQGIASALLFVMARAYVDPRLTVLSLVTQSLANGAAMGAVHEGLDSIVKPAAREALASLGLRESTEVPVDSLIHDASRATVVNGRYHERTDTEMAAEQAVVEQARTKFLNSQNDFKTGTLRGDALTYLNQPLAQMVRQLVSVTSDQNTGSVPARGATSFAGGVGMAFTQALGKLNTTYRHDGRDLPTHVPKAAPEDSLYERLGKVVSKALPTVDPRRSDARESYASKIWSAAEGMLGYNAIGRAMGSLDTATRSGAAGSVALAYIQAVALLLPFYANRQSGSEAKADDTDRVSGAIANVLRPDRPTLAHGTQPDTVMRGVENGYNRIRGLTQVAPQLATMLTEAAVGTTVSLGGALGNTVRRRNNATVAPQPPAPIAANPPRLSLGDLSTPVSLDVALSNVGSHPRVPAQPAAQGTTSDQSSPPGGPSTVAGTAS</sequence>
<feature type="compositionally biased region" description="Polar residues" evidence="1">
    <location>
        <begin position="734"/>
        <end position="744"/>
    </location>
</feature>